<keyword evidence="2" id="KW-1185">Reference proteome</keyword>
<proteinExistence type="predicted"/>
<accession>A0AAV4Y8M5</accession>
<evidence type="ECO:0000313" key="2">
    <source>
        <dbReference type="Proteomes" id="UP001054945"/>
    </source>
</evidence>
<dbReference type="AlphaFoldDB" id="A0AAV4Y8M5"/>
<evidence type="ECO:0000313" key="1">
    <source>
        <dbReference type="EMBL" id="GIZ02530.1"/>
    </source>
</evidence>
<protein>
    <submittedName>
        <fullName evidence="1">Uncharacterized protein</fullName>
    </submittedName>
</protein>
<dbReference type="Proteomes" id="UP001054945">
    <property type="component" value="Unassembled WGS sequence"/>
</dbReference>
<gene>
    <name evidence="1" type="ORF">CEXT_356751</name>
</gene>
<reference evidence="1 2" key="1">
    <citation type="submission" date="2021-06" db="EMBL/GenBank/DDBJ databases">
        <title>Caerostris extrusa draft genome.</title>
        <authorList>
            <person name="Kono N."/>
            <person name="Arakawa K."/>
        </authorList>
    </citation>
    <scope>NUCLEOTIDE SEQUENCE [LARGE SCALE GENOMIC DNA]</scope>
</reference>
<comment type="caution">
    <text evidence="1">The sequence shown here is derived from an EMBL/GenBank/DDBJ whole genome shotgun (WGS) entry which is preliminary data.</text>
</comment>
<name>A0AAV4Y8M5_CAEEX</name>
<organism evidence="1 2">
    <name type="scientific">Caerostris extrusa</name>
    <name type="common">Bark spider</name>
    <name type="synonym">Caerostris bankana</name>
    <dbReference type="NCBI Taxonomy" id="172846"/>
    <lineage>
        <taxon>Eukaryota</taxon>
        <taxon>Metazoa</taxon>
        <taxon>Ecdysozoa</taxon>
        <taxon>Arthropoda</taxon>
        <taxon>Chelicerata</taxon>
        <taxon>Arachnida</taxon>
        <taxon>Araneae</taxon>
        <taxon>Araneomorphae</taxon>
        <taxon>Entelegynae</taxon>
        <taxon>Araneoidea</taxon>
        <taxon>Araneidae</taxon>
        <taxon>Caerostris</taxon>
    </lineage>
</organism>
<dbReference type="EMBL" id="BPLR01001471">
    <property type="protein sequence ID" value="GIZ02530.1"/>
    <property type="molecule type" value="Genomic_DNA"/>
</dbReference>
<sequence length="121" mass="13421">MVQAASGLSWPTASAFPYTTTPWTLLLKLSQQQPRQTSMLSTISCRQIIFNSLFSNQIQKHNTAQASDLNKSSFQTKIKAFSPNFYPSQDCVSPLRTLLPSARGQFLILVDLCSNPIITVP</sequence>